<evidence type="ECO:0000256" key="1">
    <source>
        <dbReference type="SAM" id="Phobius"/>
    </source>
</evidence>
<proteinExistence type="predicted"/>
<name>A0A1H9LDJ2_9FLAO</name>
<dbReference type="Pfam" id="PF19578">
    <property type="entry name" value="DUF6090"/>
    <property type="match status" value="1"/>
</dbReference>
<dbReference type="RefSeq" id="WP_092581050.1">
    <property type="nucleotide sequence ID" value="NZ_FOFN01000006.1"/>
</dbReference>
<gene>
    <name evidence="2" type="ORF">SAMN05421824_3006</name>
</gene>
<dbReference type="STRING" id="419940.SAMN05421824_3006"/>
<accession>A0A1H9LDJ2</accession>
<keyword evidence="1" id="KW-0472">Membrane</keyword>
<sequence>MIKFFRKIRKKLLTENKFSKYLLYAIGEIILVVIGILIALGVNNWNQENRDHRIADDLLVRIHSDLVKDTIDFKNVIKHNDVLREDLKELLVELYNGIDDMNEVRNFSETWDQMLDQAFSPNDNTYRSMLSSGTLGLIKNAELKDEILDLYSEYDQTKALLLSIGEWMIGIASYMDSETDFIKFGSAVSDIYTTPEMFNENDFAFLNKKESPEFKLFVRAMASVAFYQKANNYYRQELIKKCSVVLKSIDQELNK</sequence>
<dbReference type="EMBL" id="FOFN01000006">
    <property type="protein sequence ID" value="SER09571.1"/>
    <property type="molecule type" value="Genomic_DNA"/>
</dbReference>
<organism evidence="2 3">
    <name type="scientific">Hyunsoonleella jejuensis</name>
    <dbReference type="NCBI Taxonomy" id="419940"/>
    <lineage>
        <taxon>Bacteria</taxon>
        <taxon>Pseudomonadati</taxon>
        <taxon>Bacteroidota</taxon>
        <taxon>Flavobacteriia</taxon>
        <taxon>Flavobacteriales</taxon>
        <taxon>Flavobacteriaceae</taxon>
    </lineage>
</organism>
<dbReference type="OrthoDB" id="821805at2"/>
<evidence type="ECO:0000313" key="2">
    <source>
        <dbReference type="EMBL" id="SER09571.1"/>
    </source>
</evidence>
<keyword evidence="1" id="KW-1133">Transmembrane helix</keyword>
<protein>
    <submittedName>
        <fullName evidence="2">Uncharacterized protein</fullName>
    </submittedName>
</protein>
<evidence type="ECO:0000313" key="3">
    <source>
        <dbReference type="Proteomes" id="UP000198999"/>
    </source>
</evidence>
<dbReference type="Proteomes" id="UP000198999">
    <property type="component" value="Unassembled WGS sequence"/>
</dbReference>
<keyword evidence="3" id="KW-1185">Reference proteome</keyword>
<keyword evidence="1" id="KW-0812">Transmembrane</keyword>
<dbReference type="AlphaFoldDB" id="A0A1H9LDJ2"/>
<feature type="transmembrane region" description="Helical" evidence="1">
    <location>
        <begin position="21"/>
        <end position="42"/>
    </location>
</feature>
<dbReference type="InterPro" id="IPR045749">
    <property type="entry name" value="DUF6090"/>
</dbReference>
<reference evidence="2 3" key="1">
    <citation type="submission" date="2016-10" db="EMBL/GenBank/DDBJ databases">
        <authorList>
            <person name="de Groot N.N."/>
        </authorList>
    </citation>
    <scope>NUCLEOTIDE SEQUENCE [LARGE SCALE GENOMIC DNA]</scope>
    <source>
        <strain evidence="2 3">DSM 21035</strain>
    </source>
</reference>